<dbReference type="STRING" id="1333845.SAMN04487895_11111"/>
<dbReference type="RefSeq" id="WP_036600214.1">
    <property type="nucleotide sequence ID" value="NZ_CP076607.1"/>
</dbReference>
<dbReference type="Proteomes" id="UP000198809">
    <property type="component" value="Unassembled WGS sequence"/>
</dbReference>
<reference evidence="3 4" key="1">
    <citation type="submission" date="2016-10" db="EMBL/GenBank/DDBJ databases">
        <authorList>
            <person name="de Groot N.N."/>
        </authorList>
    </citation>
    <scope>NUCLEOTIDE SEQUENCE [LARGE SCALE GENOMIC DNA]</scope>
    <source>
        <strain evidence="3 4">CGMCC 1.10238</strain>
    </source>
</reference>
<evidence type="ECO:0000313" key="4">
    <source>
        <dbReference type="Proteomes" id="UP000198809"/>
    </source>
</evidence>
<proteinExistence type="predicted"/>
<dbReference type="InterPro" id="IPR038417">
    <property type="entry name" value="Alpga-gal_N_sf"/>
</dbReference>
<dbReference type="EMBL" id="FODH01000011">
    <property type="protein sequence ID" value="SEO74279.1"/>
    <property type="molecule type" value="Genomic_DNA"/>
</dbReference>
<name>A0A1H8S5I1_9BACL</name>
<evidence type="ECO:0000313" key="2">
    <source>
        <dbReference type="EMBL" id="QWU16865.1"/>
    </source>
</evidence>
<organism evidence="3 4">
    <name type="scientific">Paenibacillus sophorae</name>
    <dbReference type="NCBI Taxonomy" id="1333845"/>
    <lineage>
        <taxon>Bacteria</taxon>
        <taxon>Bacillati</taxon>
        <taxon>Bacillota</taxon>
        <taxon>Bacilli</taxon>
        <taxon>Bacillales</taxon>
        <taxon>Paenibacillaceae</taxon>
        <taxon>Paenibacillus</taxon>
    </lineage>
</organism>
<dbReference type="GO" id="GO:0016787">
    <property type="term" value="F:hydrolase activity"/>
    <property type="evidence" value="ECO:0007669"/>
    <property type="project" value="UniProtKB-KW"/>
</dbReference>
<feature type="domain" description="Glycosyl hydrolase family 36 N-terminal" evidence="1">
    <location>
        <begin position="2"/>
        <end position="165"/>
    </location>
</feature>
<accession>A0A1H8S5I1</accession>
<dbReference type="AlphaFoldDB" id="A0A1H8S5I1"/>
<keyword evidence="5" id="KW-1185">Reference proteome</keyword>
<dbReference type="EMBL" id="CP076607">
    <property type="protein sequence ID" value="QWU16865.1"/>
    <property type="molecule type" value="Genomic_DNA"/>
</dbReference>
<evidence type="ECO:0000259" key="1">
    <source>
        <dbReference type="Pfam" id="PF16875"/>
    </source>
</evidence>
<keyword evidence="3" id="KW-0378">Hydrolase</keyword>
<dbReference type="Pfam" id="PF16875">
    <property type="entry name" value="Glyco_hydro_36N"/>
    <property type="match status" value="1"/>
</dbReference>
<protein>
    <submittedName>
        <fullName evidence="3">Glycosyl hydrolase family 36 N-terminal domain-containing protein</fullName>
    </submittedName>
</protein>
<dbReference type="InterPro" id="IPR031704">
    <property type="entry name" value="Glyco_hydro_36_N"/>
</dbReference>
<sequence length="178" mass="20212">MQLYYGKEVKNYNNLRKFPKATRSSFSPNLPGATTIDFSLNDVLREYPGVNEADYRNPAIAIRHQDGSTVTNFKFDSYVINEGKPELSELPSTYETDEYQSETLSIVLKDDFSKLSLTLNYTIFESLPVITRSVKVENTGESAVQIEKIASLSLDFPAQDFEFTKIIKNSFFMAIFIA</sequence>
<reference evidence="2 5" key="2">
    <citation type="submission" date="2021-06" db="EMBL/GenBank/DDBJ databases">
        <title>Whole genome sequence of Paenibacillus sophorae DSM23020 for comparative genomics.</title>
        <authorList>
            <person name="Kim M.-J."/>
            <person name="Lee G."/>
            <person name="Shin J.-H."/>
        </authorList>
    </citation>
    <scope>NUCLEOTIDE SEQUENCE [LARGE SCALE GENOMIC DNA]</scope>
    <source>
        <strain evidence="2 5">DSM 23020</strain>
    </source>
</reference>
<evidence type="ECO:0000313" key="3">
    <source>
        <dbReference type="EMBL" id="SEO74279.1"/>
    </source>
</evidence>
<dbReference type="Gene3D" id="2.70.98.60">
    <property type="entry name" value="alpha-galactosidase from lactobacil brevis"/>
    <property type="match status" value="1"/>
</dbReference>
<evidence type="ECO:0000313" key="5">
    <source>
        <dbReference type="Proteomes" id="UP000683429"/>
    </source>
</evidence>
<dbReference type="Proteomes" id="UP000683429">
    <property type="component" value="Chromosome"/>
</dbReference>
<gene>
    <name evidence="2" type="ORF">KP014_06575</name>
    <name evidence="3" type="ORF">SAMN04487895_11111</name>
</gene>